<dbReference type="EC" id="2.1.1.72" evidence="1"/>
<feature type="domain" description="Type II methyltransferase M.TaqI-like" evidence="8">
    <location>
        <begin position="548"/>
        <end position="651"/>
    </location>
</feature>
<evidence type="ECO:0000313" key="10">
    <source>
        <dbReference type="EMBL" id="WGK68273.1"/>
    </source>
</evidence>
<feature type="domain" description="Type ISP restriction-modification enzyme LLaBIII C-terminal specificity" evidence="9">
    <location>
        <begin position="763"/>
        <end position="924"/>
    </location>
</feature>
<dbReference type="InterPro" id="IPR011639">
    <property type="entry name" value="MethylTrfase_TaqI-like_dom"/>
</dbReference>
<sequence>MTIENYLDNINQRYQLGNATEHTFRGDLQQLIESVVPAIRATNEPKRQSCGAPDYILTRKDIPVGFIEAKDIGDKDLEGKKKSGNKEQFDRYKASLDNLIFTDYIDFHLYNAGEFVSKVAIAEITEKGIAPLPQNFAAFGNLIKDFCTHIGQNIKSSKELAEMMAGKARLLSDVIEKSLSSDETHNEDSTLKEQMAAFKSILIHDITARGFADVYAQTIAYGMFAARLHDKTLDTFSRQEAAELIPKSNPFLRKLFGYIAGPDIDDRIKWIVDNLAEIFLACNVQEILQNYGNTTGMEDPIIHFYETFLAEYDPALRKARGVWYTPAPVVRFIVRAVDDILKTEFGLPQGLADNSKTTISVETHTPDKRSATGYKPMEKEVHKVQILDPATGTGTFLAEVIKQVYKRFKGQEGIWSGYVENHLLPRLNGFELLMASYAMAHLQLDLLLKETGYMSTTLPGGHTSTTPPGGHPSTVQTGGRTSTTPPGGHPSKGGEFFPPGGRAFGGGEGRIRVYLTNSLEEYHPDTGSLFSGWLSSEANEANHIKRDTPVMCIIGNPPYSGESANKGEWIMGLMEDYKKEPGGKEKLKERNSKAINDDYVKFLRYGQHFIEKNGSGILAFINPHGFLDNPTYRGVRWNLLKTYDKIYTIDLHGNSKKKETAPDGSLDNNVFDIMQGVSINLFIKTGKKKTNELGKIYHHELFGKREFKYNYLSNNSFENIKYKEITKIKPNYFFVPKNFDDEKRYLKGFAVTDLFSFKSSGIKTHDDKNLVAINSKELENNLLRLNIKFDSSKVFKYSYRPFDTGVIYYDINLLGRARERTIYHLKYDNIGLILVAQPQAANLNYFDCLYLTNCLTDTNIYRRGGPSSFPLYLYPETNTQQTLDTLTGSASQQTTDSAPQRTPNLNQEIVNEIAGKLGLTFTPENHPALKGTPPQEGNLALRAAAPQEGSLNRETGDKQFPSSGGVVEDRGGQVPVENRGGHRDTENYMDLPYNPALKERAKELRKAGNLSEVLFWKQVKNKQFKGYDFDRQKIIGNYIVDFYCANCNVVVEIDGSSHENKQEYDAKRDVYLEGLGLVVIHITDVEVKTKLNSVMEMLRDHPALKGTPPKEGNFAPIDILDYVYAVLHSPRYRKKYREFLKIDFPRVPYPKDKDTFWKLVKLGGEIRQIHLLESPKVEEYITSYPKAGDNVITTSIGQKDWVLFDKEKQLGRIKINDWQYFDNIPLVAWEFYIGGYQPAQKWLKDRKGRTLDFDDILHYQKIIVALTETDRLMKEIDNVTE</sequence>
<dbReference type="Pfam" id="PF04480">
    <property type="entry name" value="DUF559"/>
    <property type="match status" value="1"/>
</dbReference>
<keyword evidence="3" id="KW-0808">Transferase</keyword>
<gene>
    <name evidence="10" type="ORF">P0082_07225</name>
</gene>
<evidence type="ECO:0000256" key="4">
    <source>
        <dbReference type="ARBA" id="ARBA00022691"/>
    </source>
</evidence>
<feature type="domain" description="Type ISP restriction-modification enzyme LLaBIII C-terminal specificity" evidence="9">
    <location>
        <begin position="1109"/>
        <end position="1275"/>
    </location>
</feature>
<dbReference type="SUPFAM" id="SSF53335">
    <property type="entry name" value="S-adenosyl-L-methionine-dependent methyltransferases"/>
    <property type="match status" value="1"/>
</dbReference>
<evidence type="ECO:0000259" key="8">
    <source>
        <dbReference type="Pfam" id="PF07669"/>
    </source>
</evidence>
<keyword evidence="4" id="KW-0949">S-adenosyl-L-methionine</keyword>
<dbReference type="SUPFAM" id="SSF52980">
    <property type="entry name" value="Restriction endonuclease-like"/>
    <property type="match status" value="1"/>
</dbReference>
<dbReference type="PRINTS" id="PR00507">
    <property type="entry name" value="N12N6MTFRASE"/>
</dbReference>
<evidence type="ECO:0000256" key="3">
    <source>
        <dbReference type="ARBA" id="ARBA00022679"/>
    </source>
</evidence>
<dbReference type="InterPro" id="IPR047216">
    <property type="entry name" value="Endonuclease_DUF559_bact"/>
</dbReference>
<name>A0ABY8MGG4_9SPIO</name>
<keyword evidence="2" id="KW-0489">Methyltransferase</keyword>
<evidence type="ECO:0000259" key="7">
    <source>
        <dbReference type="Pfam" id="PF04480"/>
    </source>
</evidence>
<evidence type="ECO:0000256" key="6">
    <source>
        <dbReference type="SAM" id="MobiDB-lite"/>
    </source>
</evidence>
<feature type="compositionally biased region" description="Low complexity" evidence="6">
    <location>
        <begin position="458"/>
        <end position="486"/>
    </location>
</feature>
<evidence type="ECO:0000256" key="2">
    <source>
        <dbReference type="ARBA" id="ARBA00022603"/>
    </source>
</evidence>
<protein>
    <recommendedName>
        <fullName evidence="1">site-specific DNA-methyltransferase (adenine-specific)</fullName>
        <ecNumber evidence="1">2.1.1.72</ecNumber>
    </recommendedName>
</protein>
<dbReference type="InterPro" id="IPR011335">
    <property type="entry name" value="Restrct_endonuc-II-like"/>
</dbReference>
<feature type="region of interest" description="Disordered" evidence="6">
    <location>
        <begin position="946"/>
        <end position="990"/>
    </location>
</feature>
<evidence type="ECO:0000256" key="1">
    <source>
        <dbReference type="ARBA" id="ARBA00011900"/>
    </source>
</evidence>
<dbReference type="InterPro" id="IPR050953">
    <property type="entry name" value="N4_N6_ade-DNA_methylase"/>
</dbReference>
<dbReference type="PANTHER" id="PTHR33841">
    <property type="entry name" value="DNA METHYLTRANSFERASE YEEA-RELATED"/>
    <property type="match status" value="1"/>
</dbReference>
<dbReference type="EMBL" id="CP123443">
    <property type="protein sequence ID" value="WGK68273.1"/>
    <property type="molecule type" value="Genomic_DNA"/>
</dbReference>
<evidence type="ECO:0000313" key="11">
    <source>
        <dbReference type="Proteomes" id="UP001228690"/>
    </source>
</evidence>
<dbReference type="InterPro" id="IPR029063">
    <property type="entry name" value="SAM-dependent_MTases_sf"/>
</dbReference>
<dbReference type="InterPro" id="IPR041635">
    <property type="entry name" value="Type_ISP_LLaBIII_C"/>
</dbReference>
<comment type="catalytic activity">
    <reaction evidence="5">
        <text>a 2'-deoxyadenosine in DNA + S-adenosyl-L-methionine = an N(6)-methyl-2'-deoxyadenosine in DNA + S-adenosyl-L-homocysteine + H(+)</text>
        <dbReference type="Rhea" id="RHEA:15197"/>
        <dbReference type="Rhea" id="RHEA-COMP:12418"/>
        <dbReference type="Rhea" id="RHEA-COMP:12419"/>
        <dbReference type="ChEBI" id="CHEBI:15378"/>
        <dbReference type="ChEBI" id="CHEBI:57856"/>
        <dbReference type="ChEBI" id="CHEBI:59789"/>
        <dbReference type="ChEBI" id="CHEBI:90615"/>
        <dbReference type="ChEBI" id="CHEBI:90616"/>
        <dbReference type="EC" id="2.1.1.72"/>
    </reaction>
</comment>
<dbReference type="Proteomes" id="UP001228690">
    <property type="component" value="Chromosome"/>
</dbReference>
<evidence type="ECO:0000256" key="5">
    <source>
        <dbReference type="ARBA" id="ARBA00047942"/>
    </source>
</evidence>
<feature type="region of interest" description="Disordered" evidence="6">
    <location>
        <begin position="458"/>
        <end position="501"/>
    </location>
</feature>
<dbReference type="PANTHER" id="PTHR33841:SF1">
    <property type="entry name" value="DNA METHYLTRANSFERASE A"/>
    <property type="match status" value="1"/>
</dbReference>
<dbReference type="CDD" id="cd01038">
    <property type="entry name" value="Endonuclease_DUF559"/>
    <property type="match status" value="1"/>
</dbReference>
<proteinExistence type="predicted"/>
<dbReference type="Gene3D" id="3.40.960.10">
    <property type="entry name" value="VSR Endonuclease"/>
    <property type="match status" value="1"/>
</dbReference>
<accession>A0ABY8MGG4</accession>
<organism evidence="10 11">
    <name type="scientific">Candidatus Haliotispira prima</name>
    <dbReference type="NCBI Taxonomy" id="3034016"/>
    <lineage>
        <taxon>Bacteria</taxon>
        <taxon>Pseudomonadati</taxon>
        <taxon>Spirochaetota</taxon>
        <taxon>Spirochaetia</taxon>
        <taxon>Spirochaetales</taxon>
        <taxon>Spirochaetaceae</taxon>
        <taxon>Candidatus Haliotispira</taxon>
    </lineage>
</organism>
<dbReference type="Pfam" id="PF18135">
    <property type="entry name" value="Type_ISP_C"/>
    <property type="match status" value="2"/>
</dbReference>
<dbReference type="Pfam" id="PF07669">
    <property type="entry name" value="Eco57I"/>
    <property type="match status" value="1"/>
</dbReference>
<reference evidence="10 11" key="1">
    <citation type="submission" date="2023-04" db="EMBL/GenBank/DDBJ databases">
        <title>Spirochaete genome identified in red abalone sample constitutes a novel genus.</title>
        <authorList>
            <person name="Sharma S.P."/>
            <person name="Purcell C.M."/>
            <person name="Hyde J.R."/>
            <person name="Severin A.J."/>
        </authorList>
    </citation>
    <scope>NUCLEOTIDE SEQUENCE [LARGE SCALE GENOMIC DNA]</scope>
    <source>
        <strain evidence="10 11">SP-2023</strain>
    </source>
</reference>
<dbReference type="Gene3D" id="3.40.50.150">
    <property type="entry name" value="Vaccinia Virus protein VP39"/>
    <property type="match status" value="1"/>
</dbReference>
<evidence type="ECO:0000259" key="9">
    <source>
        <dbReference type="Pfam" id="PF18135"/>
    </source>
</evidence>
<dbReference type="RefSeq" id="WP_326926445.1">
    <property type="nucleotide sequence ID" value="NZ_CP123443.1"/>
</dbReference>
<keyword evidence="11" id="KW-1185">Reference proteome</keyword>
<dbReference type="InterPro" id="IPR007569">
    <property type="entry name" value="DUF559"/>
</dbReference>
<feature type="domain" description="DUF559" evidence="7">
    <location>
        <begin position="997"/>
        <end position="1097"/>
    </location>
</feature>